<sequence length="457" mass="50260">MEVLRLEVPYSSEAPQLTSESVGLPRVMRRPAASLTMDATILDAADGRLLRDGVVVAHRVVGGLGEWYIAAPRWAPSLPEEQAHPLGSDGDLPEEFARLLKPIVRHAVLGPIAAINSERDEWALRDDDGEIAAHVKDEKVTIRRSGITTARFREITITPTRALTGQQRDFLLSAARAVNATVVDSYPSLQQRLGAPATGLTNFPRPEPMRRDFTLEEFATEVFAEHLQGIVRADLERRAEQSDDLGPLNAQLWAFGRDLRGLAPVLEPGWRQSTEKALDGLPYESAADIEAPVLDVLDALVGAVLAPRLGDLSQRPAAEVLFDRAEQATYILADRCRALELASPDDRWLAALRAAEQLDVAASVAAPLFPKTMGRLLAQLEELLDDLRGSALGAMDSDPELDGLSAGQAYQLGLDAERTRSRVRTRRAQFIERWPDRVIAARKALAKAEKKRQKKKR</sequence>
<gene>
    <name evidence="1" type="ORF">BW733_04865</name>
</gene>
<dbReference type="AlphaFoldDB" id="A0A1Q2CVX7"/>
<organism evidence="1 2">
    <name type="scientific">Tessaracoccus flavescens</name>
    <dbReference type="NCBI Taxonomy" id="399497"/>
    <lineage>
        <taxon>Bacteria</taxon>
        <taxon>Bacillati</taxon>
        <taxon>Actinomycetota</taxon>
        <taxon>Actinomycetes</taxon>
        <taxon>Propionibacteriales</taxon>
        <taxon>Propionibacteriaceae</taxon>
        <taxon>Tessaracoccus</taxon>
    </lineage>
</organism>
<reference evidence="1 2" key="1">
    <citation type="journal article" date="2008" name="Int. J. Syst. Evol. Microbiol.">
        <title>Tessaracoccus flavescens sp. nov., isolated from marine sediment.</title>
        <authorList>
            <person name="Lee D.W."/>
            <person name="Lee S.D."/>
        </authorList>
    </citation>
    <scope>NUCLEOTIDE SEQUENCE [LARGE SCALE GENOMIC DNA]</scope>
    <source>
        <strain evidence="1 2">SST-39T</strain>
    </source>
</reference>
<protein>
    <recommendedName>
        <fullName evidence="3">CHAD domain-containing protein</fullName>
    </recommendedName>
</protein>
<name>A0A1Q2CVX7_9ACTN</name>
<evidence type="ECO:0000313" key="2">
    <source>
        <dbReference type="Proteomes" id="UP000188235"/>
    </source>
</evidence>
<dbReference type="STRING" id="399497.BW733_04865"/>
<accession>A0A1Q2CVX7</accession>
<dbReference type="EMBL" id="CP019607">
    <property type="protein sequence ID" value="AQP50265.1"/>
    <property type="molecule type" value="Genomic_DNA"/>
</dbReference>
<dbReference type="KEGG" id="tfa:BW733_04865"/>
<dbReference type="Proteomes" id="UP000188235">
    <property type="component" value="Chromosome"/>
</dbReference>
<evidence type="ECO:0000313" key="1">
    <source>
        <dbReference type="EMBL" id="AQP50265.1"/>
    </source>
</evidence>
<evidence type="ECO:0008006" key="3">
    <source>
        <dbReference type="Google" id="ProtNLM"/>
    </source>
</evidence>
<proteinExistence type="predicted"/>
<keyword evidence="2" id="KW-1185">Reference proteome</keyword>
<dbReference type="InterPro" id="IPR033469">
    <property type="entry name" value="CYTH-like_dom_sf"/>
</dbReference>
<dbReference type="SUPFAM" id="SSF55154">
    <property type="entry name" value="CYTH-like phosphatases"/>
    <property type="match status" value="1"/>
</dbReference>